<reference evidence="3 4" key="1">
    <citation type="submission" date="2024-06" db="EMBL/GenBank/DDBJ databases">
        <title>A chromosome level genome sequence of Diviner's sage (Salvia divinorum).</title>
        <authorList>
            <person name="Ford S.A."/>
            <person name="Ro D.-K."/>
            <person name="Ness R.W."/>
            <person name="Phillips M.A."/>
        </authorList>
    </citation>
    <scope>NUCLEOTIDE SEQUENCE [LARGE SCALE GENOMIC DNA]</scope>
    <source>
        <strain evidence="3">SAF-2024a</strain>
        <tissue evidence="3">Leaf</tissue>
    </source>
</reference>
<name>A0ABD1IRT1_SALDI</name>
<evidence type="ECO:0000259" key="2">
    <source>
        <dbReference type="PROSITE" id="PS50994"/>
    </source>
</evidence>
<dbReference type="Proteomes" id="UP001567538">
    <property type="component" value="Unassembled WGS sequence"/>
</dbReference>
<dbReference type="AlphaFoldDB" id="A0ABD1IRT1"/>
<protein>
    <recommendedName>
        <fullName evidence="2">Integrase catalytic domain-containing protein</fullName>
    </recommendedName>
</protein>
<feature type="region of interest" description="Disordered" evidence="1">
    <location>
        <begin position="1"/>
        <end position="22"/>
    </location>
</feature>
<evidence type="ECO:0000313" key="3">
    <source>
        <dbReference type="EMBL" id="KAL1569891.1"/>
    </source>
</evidence>
<keyword evidence="4" id="KW-1185">Reference proteome</keyword>
<evidence type="ECO:0000313" key="4">
    <source>
        <dbReference type="Proteomes" id="UP001567538"/>
    </source>
</evidence>
<dbReference type="SUPFAM" id="SSF53098">
    <property type="entry name" value="Ribonuclease H-like"/>
    <property type="match status" value="1"/>
</dbReference>
<dbReference type="EMBL" id="JBEAFC010000001">
    <property type="protein sequence ID" value="KAL1569891.1"/>
    <property type="molecule type" value="Genomic_DNA"/>
</dbReference>
<gene>
    <name evidence="3" type="ORF">AAHA92_01309</name>
</gene>
<feature type="domain" description="Integrase catalytic" evidence="2">
    <location>
        <begin position="1"/>
        <end position="75"/>
    </location>
</feature>
<feature type="compositionally biased region" description="Basic residues" evidence="1">
    <location>
        <begin position="1"/>
        <end position="10"/>
    </location>
</feature>
<dbReference type="PANTHER" id="PTHR47266">
    <property type="entry name" value="ENDONUCLEASE-RELATED"/>
    <property type="match status" value="1"/>
</dbReference>
<evidence type="ECO:0000256" key="1">
    <source>
        <dbReference type="SAM" id="MobiDB-lite"/>
    </source>
</evidence>
<dbReference type="InterPro" id="IPR001584">
    <property type="entry name" value="Integrase_cat-core"/>
</dbReference>
<proteinExistence type="predicted"/>
<dbReference type="Gene3D" id="3.30.420.10">
    <property type="entry name" value="Ribonuclease H-like superfamily/Ribonuclease H"/>
    <property type="match status" value="1"/>
</dbReference>
<dbReference type="InterPro" id="IPR012337">
    <property type="entry name" value="RNaseH-like_sf"/>
</dbReference>
<dbReference type="PROSITE" id="PS50994">
    <property type="entry name" value="INTEGRASE"/>
    <property type="match status" value="1"/>
</dbReference>
<accession>A0ABD1IRT1</accession>
<sequence>MKKYGVHHRLSTPYHPQSNGQAEISNREIKSILEKTVNPTRKDWSKRLDDALWAYRTAYKTPIGMSPYRIVFGKMCHLPVGIEHKAYWAVKEMNMDAKACENERKLQLQELEELRLESYDAAMWYKERTKLWHDQNLRAKNLQVGQRVLLFRSRLKLKPGKLKSRWTGPYVITSIRSNGALEIQGSPPNSEPFIVNGHRVKVYRESSELCVVEEISLHMPALSSV</sequence>
<dbReference type="InterPro" id="IPR052160">
    <property type="entry name" value="Gypsy_RT_Integrase-like"/>
</dbReference>
<dbReference type="InterPro" id="IPR036397">
    <property type="entry name" value="RNaseH_sf"/>
</dbReference>
<organism evidence="3 4">
    <name type="scientific">Salvia divinorum</name>
    <name type="common">Maria pastora</name>
    <name type="synonym">Diviner's sage</name>
    <dbReference type="NCBI Taxonomy" id="28513"/>
    <lineage>
        <taxon>Eukaryota</taxon>
        <taxon>Viridiplantae</taxon>
        <taxon>Streptophyta</taxon>
        <taxon>Embryophyta</taxon>
        <taxon>Tracheophyta</taxon>
        <taxon>Spermatophyta</taxon>
        <taxon>Magnoliopsida</taxon>
        <taxon>eudicotyledons</taxon>
        <taxon>Gunneridae</taxon>
        <taxon>Pentapetalae</taxon>
        <taxon>asterids</taxon>
        <taxon>lamiids</taxon>
        <taxon>Lamiales</taxon>
        <taxon>Lamiaceae</taxon>
        <taxon>Nepetoideae</taxon>
        <taxon>Mentheae</taxon>
        <taxon>Salviinae</taxon>
        <taxon>Salvia</taxon>
        <taxon>Salvia subgen. Calosphace</taxon>
    </lineage>
</organism>
<comment type="caution">
    <text evidence="3">The sequence shown here is derived from an EMBL/GenBank/DDBJ whole genome shotgun (WGS) entry which is preliminary data.</text>
</comment>